<reference evidence="4 5" key="1">
    <citation type="submission" date="2020-08" db="EMBL/GenBank/DDBJ databases">
        <title>Genome public.</title>
        <authorList>
            <person name="Liu C."/>
            <person name="Sun Q."/>
        </authorList>
    </citation>
    <scope>NUCLEOTIDE SEQUENCE [LARGE SCALE GENOMIC DNA]</scope>
    <source>
        <strain evidence="4 5">BX1</strain>
    </source>
</reference>
<dbReference type="Gene3D" id="3.40.109.10">
    <property type="entry name" value="NADH Oxidase"/>
    <property type="match status" value="1"/>
</dbReference>
<organism evidence="4 5">
    <name type="scientific">Yanshouia hominis</name>
    <dbReference type="NCBI Taxonomy" id="2763673"/>
    <lineage>
        <taxon>Bacteria</taxon>
        <taxon>Bacillati</taxon>
        <taxon>Bacillota</taxon>
        <taxon>Clostridia</taxon>
        <taxon>Eubacteriales</taxon>
        <taxon>Oscillospiraceae</taxon>
        <taxon>Yanshouia</taxon>
    </lineage>
</organism>
<dbReference type="PANTHER" id="PTHR43673">
    <property type="entry name" value="NAD(P)H NITROREDUCTASE YDGI-RELATED"/>
    <property type="match status" value="1"/>
</dbReference>
<evidence type="ECO:0000259" key="3">
    <source>
        <dbReference type="Pfam" id="PF00881"/>
    </source>
</evidence>
<protein>
    <submittedName>
        <fullName evidence="4">Nitroreductase family protein</fullName>
    </submittedName>
</protein>
<name>A0ABR7NL87_9FIRM</name>
<evidence type="ECO:0000313" key="5">
    <source>
        <dbReference type="Proteomes" id="UP000658131"/>
    </source>
</evidence>
<keyword evidence="2" id="KW-0560">Oxidoreductase</keyword>
<sequence length="177" mass="19806">MDQNSPCSALDLVFKRRSCRVFTDTPITPEELDSILRAGCCAPTSKALYPCHFLVVDSRSEMQKICEYHNMSKALVTAPLCVITCADTARSWASWRDDAAAATMNMSLCAEALGLNSCWLGVYPRIERVNRMKEQFSLPDSIIPYSILALGHADSPKPPLGRFDPSCVHYNRWQRNS</sequence>
<dbReference type="Pfam" id="PF00881">
    <property type="entry name" value="Nitroreductase"/>
    <property type="match status" value="2"/>
</dbReference>
<gene>
    <name evidence="4" type="ORF">H8717_12230</name>
</gene>
<dbReference type="PANTHER" id="PTHR43673:SF10">
    <property type="entry name" value="NADH DEHYDROGENASE_NAD(P)H NITROREDUCTASE XCC3605-RELATED"/>
    <property type="match status" value="1"/>
</dbReference>
<evidence type="ECO:0000256" key="1">
    <source>
        <dbReference type="ARBA" id="ARBA00007118"/>
    </source>
</evidence>
<dbReference type="InterPro" id="IPR029479">
    <property type="entry name" value="Nitroreductase"/>
</dbReference>
<dbReference type="InterPro" id="IPR000415">
    <property type="entry name" value="Nitroreductase-like"/>
</dbReference>
<comment type="similarity">
    <text evidence="1">Belongs to the nitroreductase family.</text>
</comment>
<dbReference type="RefSeq" id="WP_262400637.1">
    <property type="nucleotide sequence ID" value="NZ_JACRTB010000023.1"/>
</dbReference>
<proteinExistence type="inferred from homology"/>
<dbReference type="EMBL" id="JACRTB010000023">
    <property type="protein sequence ID" value="MBC8577171.1"/>
    <property type="molecule type" value="Genomic_DNA"/>
</dbReference>
<dbReference type="SUPFAM" id="SSF55469">
    <property type="entry name" value="FMN-dependent nitroreductase-like"/>
    <property type="match status" value="1"/>
</dbReference>
<evidence type="ECO:0000313" key="4">
    <source>
        <dbReference type="EMBL" id="MBC8577171.1"/>
    </source>
</evidence>
<evidence type="ECO:0000256" key="2">
    <source>
        <dbReference type="ARBA" id="ARBA00023002"/>
    </source>
</evidence>
<feature type="domain" description="Nitroreductase" evidence="3">
    <location>
        <begin position="15"/>
        <end position="65"/>
    </location>
</feature>
<comment type="caution">
    <text evidence="4">The sequence shown here is derived from an EMBL/GenBank/DDBJ whole genome shotgun (WGS) entry which is preliminary data.</text>
</comment>
<accession>A0ABR7NL87</accession>
<dbReference type="Proteomes" id="UP000658131">
    <property type="component" value="Unassembled WGS sequence"/>
</dbReference>
<keyword evidence="5" id="KW-1185">Reference proteome</keyword>
<feature type="domain" description="Nitroreductase" evidence="3">
    <location>
        <begin position="95"/>
        <end position="152"/>
    </location>
</feature>